<evidence type="ECO:0000313" key="3">
    <source>
        <dbReference type="Proteomes" id="UP000028545"/>
    </source>
</evidence>
<feature type="region of interest" description="Disordered" evidence="1">
    <location>
        <begin position="1"/>
        <end position="43"/>
    </location>
</feature>
<protein>
    <submittedName>
        <fullName evidence="2">Uncharacterized protein</fullName>
    </submittedName>
</protein>
<reference evidence="2 3" key="1">
    <citation type="journal article" date="2014" name="Genome Announc.">
        <title>Draft genome sequence of the pathogenic fungus Scedosporium apiospermum.</title>
        <authorList>
            <person name="Vandeputte P."/>
            <person name="Ghamrawi S."/>
            <person name="Rechenmann M."/>
            <person name="Iltis A."/>
            <person name="Giraud S."/>
            <person name="Fleury M."/>
            <person name="Thornton C."/>
            <person name="Delhaes L."/>
            <person name="Meyer W."/>
            <person name="Papon N."/>
            <person name="Bouchara J.P."/>
        </authorList>
    </citation>
    <scope>NUCLEOTIDE SEQUENCE [LARGE SCALE GENOMIC DNA]</scope>
    <source>
        <strain evidence="2 3">IHEM 14462</strain>
    </source>
</reference>
<evidence type="ECO:0000256" key="1">
    <source>
        <dbReference type="SAM" id="MobiDB-lite"/>
    </source>
</evidence>
<organism evidence="2 3">
    <name type="scientific">Pseudallescheria apiosperma</name>
    <name type="common">Scedosporium apiospermum</name>
    <dbReference type="NCBI Taxonomy" id="563466"/>
    <lineage>
        <taxon>Eukaryota</taxon>
        <taxon>Fungi</taxon>
        <taxon>Dikarya</taxon>
        <taxon>Ascomycota</taxon>
        <taxon>Pezizomycotina</taxon>
        <taxon>Sordariomycetes</taxon>
        <taxon>Hypocreomycetidae</taxon>
        <taxon>Microascales</taxon>
        <taxon>Microascaceae</taxon>
        <taxon>Scedosporium</taxon>
    </lineage>
</organism>
<feature type="compositionally biased region" description="Basic and acidic residues" evidence="1">
    <location>
        <begin position="112"/>
        <end position="129"/>
    </location>
</feature>
<dbReference type="RefSeq" id="XP_016645612.1">
    <property type="nucleotide sequence ID" value="XM_016784855.1"/>
</dbReference>
<gene>
    <name evidence="2" type="ORF">SAPIO_CDS1628</name>
</gene>
<feature type="region of interest" description="Disordered" evidence="1">
    <location>
        <begin position="112"/>
        <end position="143"/>
    </location>
</feature>
<dbReference type="GeneID" id="27720700"/>
<dbReference type="EMBL" id="JOWA01000066">
    <property type="protein sequence ID" value="KEZ45813.1"/>
    <property type="molecule type" value="Genomic_DNA"/>
</dbReference>
<accession>A0A084GEQ1</accession>
<dbReference type="HOGENOM" id="CLU_1807311_0_0_1"/>
<dbReference type="VEuPathDB" id="FungiDB:SAPIO_CDS1628"/>
<keyword evidence="3" id="KW-1185">Reference proteome</keyword>
<evidence type="ECO:0000313" key="2">
    <source>
        <dbReference type="EMBL" id="KEZ45813.1"/>
    </source>
</evidence>
<sequence>MSGAGAQARFGAGRARRRWTDDIIPESSAKAQEDDPTPGSLLRASTTYSKVHDGFKMQISAYGLPWEKLRDYLRKHVENCEIPEKLAPESDLFSVPVPRKLKQSELDDIYRMRDVSRKEEQRIKDRPEKLPQPAPLPSYSDSE</sequence>
<comment type="caution">
    <text evidence="2">The sequence shown here is derived from an EMBL/GenBank/DDBJ whole genome shotgun (WGS) entry which is preliminary data.</text>
</comment>
<dbReference type="Proteomes" id="UP000028545">
    <property type="component" value="Unassembled WGS sequence"/>
</dbReference>
<dbReference type="KEGG" id="sapo:SAPIO_CDS1628"/>
<proteinExistence type="predicted"/>
<feature type="compositionally biased region" description="Low complexity" evidence="1">
    <location>
        <begin position="1"/>
        <end position="13"/>
    </location>
</feature>
<dbReference type="AlphaFoldDB" id="A0A084GEQ1"/>
<name>A0A084GEQ1_PSEDA</name>